<evidence type="ECO:0000256" key="6">
    <source>
        <dbReference type="ARBA" id="ARBA00022723"/>
    </source>
</evidence>
<sequence>MAPSMTLAAHPTIPKPEGPVMVCILDGWGVNVEDQYNAVFSADTPNTDALKAVPERYRSVKAHGTAVGLPSDADMGNSEVRGAQGAGAAGAAGAALAKATAAGDETADSFMSARSLRVGHNALGSGQVVDQGARLVDIALETGKMYEGAGWKLISEAFADHTVHFIGLLSDGGVHSRYDQLVGCIKGAVERGAKRIRVHVLTDGRDVPDGSSVTFVQQLEEDLAALADKCDAKIASGGGRMNITMDRYELAHLDEPPC</sequence>
<comment type="catalytic activity">
    <reaction evidence="1">
        <text>(2R)-2-phosphoglycerate = (2R)-3-phosphoglycerate</text>
        <dbReference type="Rhea" id="RHEA:15901"/>
        <dbReference type="ChEBI" id="CHEBI:58272"/>
        <dbReference type="ChEBI" id="CHEBI:58289"/>
        <dbReference type="EC" id="5.4.2.12"/>
    </reaction>
</comment>
<protein>
    <recommendedName>
        <fullName evidence="5">phosphoglycerate mutase (2,3-diphosphoglycerate-independent)</fullName>
        <ecNumber evidence="5">5.4.2.12</ecNumber>
    </recommendedName>
</protein>
<dbReference type="InterPro" id="IPR005995">
    <property type="entry name" value="Pgm_bpd_ind"/>
</dbReference>
<keyword evidence="13" id="KW-1185">Reference proteome</keyword>
<dbReference type="SUPFAM" id="SSF64158">
    <property type="entry name" value="2,3-Bisphosphoglycerate-independent phosphoglycerate mutase, substrate-binding domain"/>
    <property type="match status" value="1"/>
</dbReference>
<dbReference type="EC" id="5.4.2.12" evidence="5"/>
<comment type="similarity">
    <text evidence="4">Belongs to the BPG-independent phosphoglycerate mutase family.</text>
</comment>
<dbReference type="GO" id="GO:0004619">
    <property type="term" value="F:phosphoglycerate mutase activity"/>
    <property type="evidence" value="ECO:0007669"/>
    <property type="project" value="UniProtKB-EC"/>
</dbReference>
<dbReference type="OrthoDB" id="952271at2759"/>
<dbReference type="KEGG" id="mng:MNEG_3203"/>
<dbReference type="Gene3D" id="3.40.720.10">
    <property type="entry name" value="Alkaline Phosphatase, subunit A"/>
    <property type="match status" value="2"/>
</dbReference>
<dbReference type="GeneID" id="25736081"/>
<dbReference type="Gene3D" id="3.40.1450.10">
    <property type="entry name" value="BPG-independent phosphoglycerate mutase, domain B"/>
    <property type="match status" value="1"/>
</dbReference>
<dbReference type="GO" id="GO:0005737">
    <property type="term" value="C:cytoplasm"/>
    <property type="evidence" value="ECO:0007669"/>
    <property type="project" value="InterPro"/>
</dbReference>
<dbReference type="Proteomes" id="UP000054498">
    <property type="component" value="Unassembled WGS sequence"/>
</dbReference>
<keyword evidence="6" id="KW-0479">Metal-binding</keyword>
<evidence type="ECO:0000259" key="10">
    <source>
        <dbReference type="Pfam" id="PF01676"/>
    </source>
</evidence>
<accession>A0A0D2MQ23</accession>
<evidence type="ECO:0000256" key="2">
    <source>
        <dbReference type="ARBA" id="ARBA00001936"/>
    </source>
</evidence>
<evidence type="ECO:0000313" key="12">
    <source>
        <dbReference type="EMBL" id="KIZ04760.1"/>
    </source>
</evidence>
<keyword evidence="9" id="KW-0413">Isomerase</keyword>
<evidence type="ECO:0000256" key="9">
    <source>
        <dbReference type="ARBA" id="ARBA00023235"/>
    </source>
</evidence>
<gene>
    <name evidence="12" type="ORF">MNEG_3203</name>
</gene>
<keyword evidence="7" id="KW-0324">Glycolysis</keyword>
<name>A0A0D2MQ23_9CHLO</name>
<comment type="cofactor">
    <cofactor evidence="2">
        <name>Mn(2+)</name>
        <dbReference type="ChEBI" id="CHEBI:29035"/>
    </cofactor>
</comment>
<evidence type="ECO:0000256" key="1">
    <source>
        <dbReference type="ARBA" id="ARBA00000370"/>
    </source>
</evidence>
<comment type="pathway">
    <text evidence="3">Carbohydrate degradation; glycolysis; pyruvate from D-glyceraldehyde 3-phosphate: step 3/5.</text>
</comment>
<evidence type="ECO:0000256" key="7">
    <source>
        <dbReference type="ARBA" id="ARBA00023152"/>
    </source>
</evidence>
<evidence type="ECO:0000313" key="13">
    <source>
        <dbReference type="Proteomes" id="UP000054498"/>
    </source>
</evidence>
<dbReference type="InterPro" id="IPR011258">
    <property type="entry name" value="BPG-indep_PGM_N"/>
</dbReference>
<dbReference type="PANTHER" id="PTHR31637:SF0">
    <property type="entry name" value="2,3-BISPHOSPHOGLYCERATE-INDEPENDENT PHOSPHOGLYCERATE MUTASE"/>
    <property type="match status" value="1"/>
</dbReference>
<dbReference type="Pfam" id="PF06415">
    <property type="entry name" value="iPGM_N"/>
    <property type="match status" value="1"/>
</dbReference>
<dbReference type="Pfam" id="PF01676">
    <property type="entry name" value="Metalloenzyme"/>
    <property type="match status" value="1"/>
</dbReference>
<keyword evidence="8" id="KW-0464">Manganese</keyword>
<evidence type="ECO:0000256" key="8">
    <source>
        <dbReference type="ARBA" id="ARBA00023211"/>
    </source>
</evidence>
<evidence type="ECO:0000259" key="11">
    <source>
        <dbReference type="Pfam" id="PF06415"/>
    </source>
</evidence>
<evidence type="ECO:0000256" key="4">
    <source>
        <dbReference type="ARBA" id="ARBA00008819"/>
    </source>
</evidence>
<dbReference type="RefSeq" id="XP_013903779.1">
    <property type="nucleotide sequence ID" value="XM_014048325.1"/>
</dbReference>
<dbReference type="InterPro" id="IPR017850">
    <property type="entry name" value="Alkaline_phosphatase_core_sf"/>
</dbReference>
<evidence type="ECO:0000256" key="5">
    <source>
        <dbReference type="ARBA" id="ARBA00012026"/>
    </source>
</evidence>
<dbReference type="PANTHER" id="PTHR31637">
    <property type="entry name" value="2,3-BISPHOSPHOGLYCERATE-INDEPENDENT PHOSPHOGLYCERATE MUTASE"/>
    <property type="match status" value="1"/>
</dbReference>
<organism evidence="12 13">
    <name type="scientific">Monoraphidium neglectum</name>
    <dbReference type="NCBI Taxonomy" id="145388"/>
    <lineage>
        <taxon>Eukaryota</taxon>
        <taxon>Viridiplantae</taxon>
        <taxon>Chlorophyta</taxon>
        <taxon>core chlorophytes</taxon>
        <taxon>Chlorophyceae</taxon>
        <taxon>CS clade</taxon>
        <taxon>Sphaeropleales</taxon>
        <taxon>Selenastraceae</taxon>
        <taxon>Monoraphidium</taxon>
    </lineage>
</organism>
<dbReference type="InterPro" id="IPR036646">
    <property type="entry name" value="PGAM_B_sf"/>
</dbReference>
<dbReference type="GO" id="GO:0030145">
    <property type="term" value="F:manganese ion binding"/>
    <property type="evidence" value="ECO:0007669"/>
    <property type="project" value="InterPro"/>
</dbReference>
<dbReference type="EMBL" id="KK100611">
    <property type="protein sequence ID" value="KIZ04760.1"/>
    <property type="molecule type" value="Genomic_DNA"/>
</dbReference>
<dbReference type="AlphaFoldDB" id="A0A0D2MQ23"/>
<dbReference type="GO" id="GO:0006096">
    <property type="term" value="P:glycolytic process"/>
    <property type="evidence" value="ECO:0007669"/>
    <property type="project" value="UniProtKB-UniPathway"/>
</dbReference>
<evidence type="ECO:0000256" key="3">
    <source>
        <dbReference type="ARBA" id="ARBA00004798"/>
    </source>
</evidence>
<reference evidence="12 13" key="1">
    <citation type="journal article" date="2013" name="BMC Genomics">
        <title>Reconstruction of the lipid metabolism for the microalga Monoraphidium neglectum from its genome sequence reveals characteristics suitable for biofuel production.</title>
        <authorList>
            <person name="Bogen C."/>
            <person name="Al-Dilaimi A."/>
            <person name="Albersmeier A."/>
            <person name="Wichmann J."/>
            <person name="Grundmann M."/>
            <person name="Rupp O."/>
            <person name="Lauersen K.J."/>
            <person name="Blifernez-Klassen O."/>
            <person name="Kalinowski J."/>
            <person name="Goesmann A."/>
            <person name="Mussgnug J.H."/>
            <person name="Kruse O."/>
        </authorList>
    </citation>
    <scope>NUCLEOTIDE SEQUENCE [LARGE SCALE GENOMIC DNA]</scope>
    <source>
        <strain evidence="12 13">SAG 48.87</strain>
    </source>
</reference>
<dbReference type="STRING" id="145388.A0A0D2MQ23"/>
<dbReference type="UniPathway" id="UPA00109">
    <property type="reaction ID" value="UER00186"/>
</dbReference>
<feature type="domain" description="Metalloenzyme" evidence="10">
    <location>
        <begin position="19"/>
        <end position="80"/>
    </location>
</feature>
<proteinExistence type="inferred from homology"/>
<dbReference type="GO" id="GO:0006007">
    <property type="term" value="P:glucose catabolic process"/>
    <property type="evidence" value="ECO:0007669"/>
    <property type="project" value="InterPro"/>
</dbReference>
<dbReference type="InterPro" id="IPR006124">
    <property type="entry name" value="Metalloenzyme"/>
</dbReference>
<feature type="domain" description="BPG-independent PGAM N-terminal" evidence="11">
    <location>
        <begin position="137"/>
        <end position="247"/>
    </location>
</feature>